<dbReference type="Proteomes" id="UP000027138">
    <property type="component" value="Unassembled WGS sequence"/>
</dbReference>
<reference evidence="1 2" key="1">
    <citation type="journal article" date="2014" name="PLoS ONE">
        <title>Global Analysis of Gene Expression Profiles in Physic Nut (Jatropha curcas L.) Seedlings Exposed to Salt Stress.</title>
        <authorList>
            <person name="Zhang L."/>
            <person name="Zhang C."/>
            <person name="Wu P."/>
            <person name="Chen Y."/>
            <person name="Li M."/>
            <person name="Jiang H."/>
            <person name="Wu G."/>
        </authorList>
    </citation>
    <scope>NUCLEOTIDE SEQUENCE [LARGE SCALE GENOMIC DNA]</scope>
    <source>
        <strain evidence="2">cv. GZQX0401</strain>
        <tissue evidence="1">Young leaves</tissue>
    </source>
</reference>
<keyword evidence="2" id="KW-1185">Reference proteome</keyword>
<proteinExistence type="predicted"/>
<evidence type="ECO:0000313" key="2">
    <source>
        <dbReference type="Proteomes" id="UP000027138"/>
    </source>
</evidence>
<protein>
    <submittedName>
        <fullName evidence="1">Uncharacterized protein</fullName>
    </submittedName>
</protein>
<dbReference type="AlphaFoldDB" id="A0A067KKN5"/>
<name>A0A067KKN5_JATCU</name>
<sequence length="115" mass="13006">MCCADNIPCLCGIGMKWVAIGFVRAVYDTVSHVWGDRAPCISNDMNDMGKLRLPPVGMEKKREYKKKIEMVGQVRIKPVGHVWDRLLGAHVMRGWAMCEDSSSDFYDAIDQFPLV</sequence>
<evidence type="ECO:0000313" key="1">
    <source>
        <dbReference type="EMBL" id="KDP32825.1"/>
    </source>
</evidence>
<accession>A0A067KKN5</accession>
<gene>
    <name evidence="1" type="ORF">JCGZ_12117</name>
</gene>
<organism evidence="1 2">
    <name type="scientific">Jatropha curcas</name>
    <name type="common">Barbados nut</name>
    <dbReference type="NCBI Taxonomy" id="180498"/>
    <lineage>
        <taxon>Eukaryota</taxon>
        <taxon>Viridiplantae</taxon>
        <taxon>Streptophyta</taxon>
        <taxon>Embryophyta</taxon>
        <taxon>Tracheophyta</taxon>
        <taxon>Spermatophyta</taxon>
        <taxon>Magnoliopsida</taxon>
        <taxon>eudicotyledons</taxon>
        <taxon>Gunneridae</taxon>
        <taxon>Pentapetalae</taxon>
        <taxon>rosids</taxon>
        <taxon>fabids</taxon>
        <taxon>Malpighiales</taxon>
        <taxon>Euphorbiaceae</taxon>
        <taxon>Crotonoideae</taxon>
        <taxon>Jatropheae</taxon>
        <taxon>Jatropha</taxon>
    </lineage>
</organism>
<dbReference type="EMBL" id="KK914570">
    <property type="protein sequence ID" value="KDP32825.1"/>
    <property type="molecule type" value="Genomic_DNA"/>
</dbReference>